<evidence type="ECO:0000313" key="9">
    <source>
        <dbReference type="Proteomes" id="UP001549037"/>
    </source>
</evidence>
<evidence type="ECO:0000256" key="2">
    <source>
        <dbReference type="ARBA" id="ARBA00006052"/>
    </source>
</evidence>
<keyword evidence="4" id="KW-0547">Nucleotide-binding</keyword>
<evidence type="ECO:0000256" key="7">
    <source>
        <dbReference type="ARBA" id="ARBA00047371"/>
    </source>
</evidence>
<evidence type="ECO:0000256" key="3">
    <source>
        <dbReference type="ARBA" id="ARBA00012363"/>
    </source>
</evidence>
<dbReference type="Pfam" id="PF01293">
    <property type="entry name" value="PEPCK_ATP"/>
    <property type="match status" value="1"/>
</dbReference>
<dbReference type="GO" id="GO:0004612">
    <property type="term" value="F:phosphoenolpyruvate carboxykinase (ATP) activity"/>
    <property type="evidence" value="ECO:0007669"/>
    <property type="project" value="UniProtKB-EC"/>
</dbReference>
<keyword evidence="9" id="KW-1185">Reference proteome</keyword>
<evidence type="ECO:0000256" key="6">
    <source>
        <dbReference type="ARBA" id="ARBA00023239"/>
    </source>
</evidence>
<dbReference type="Gene3D" id="3.90.228.20">
    <property type="match status" value="1"/>
</dbReference>
<evidence type="ECO:0000256" key="5">
    <source>
        <dbReference type="ARBA" id="ARBA00022840"/>
    </source>
</evidence>
<comment type="caution">
    <text evidence="8">The sequence shown here is derived from an EMBL/GenBank/DDBJ whole genome shotgun (WGS) entry which is preliminary data.</text>
</comment>
<keyword evidence="5" id="KW-0067">ATP-binding</keyword>
<accession>A0ABV2JEJ4</accession>
<keyword evidence="6 8" id="KW-0456">Lyase</keyword>
<dbReference type="EMBL" id="JBEPLN010000010">
    <property type="protein sequence ID" value="MET3634194.1"/>
    <property type="molecule type" value="Genomic_DNA"/>
</dbReference>
<dbReference type="SUPFAM" id="SSF53795">
    <property type="entry name" value="PEP carboxykinase-like"/>
    <property type="match status" value="1"/>
</dbReference>
<protein>
    <recommendedName>
        <fullName evidence="3">phosphoenolpyruvate carboxykinase (ATP)</fullName>
        <ecNumber evidence="3">4.1.1.49</ecNumber>
    </recommendedName>
</protein>
<gene>
    <name evidence="8" type="ORF">ABID28_000831</name>
</gene>
<sequence length="545" mass="61564">MATQDQFFTHDISKDNSHFSTLKTIVETAFYGNNVTHLKELGEVYQLAKKSPSTIVLDMPVAYPEKLHLPDEAKILVHNGGAVTGRTAKARRILGRNLQEDQQILPKIREAIYQASLKPYYASEALVGLDEDFMVRAHLMLPKEEVANLYSWLLNFQAFTEAYYQRYLASKPLDENDIYIFFDPTWKDEAYPDGLAYFDTLHNTAVILGLNYFGEIKKGTLTLAWATAARHDYVACHGGLKIFKKVEQKPYVASFFGLSGSGKSTLTHAKHGGKYAIQVLHDDAFIISTKNGSSIALESSYFDKTNDYPAGHPEQDYFVTVQNCGVTLNHEGKKVLVTEDIRNGNGRTVKSRYATPNRVDKIEEAIDAIFWIMKDDSLPPILKVDNSSLSSTLGCTLMTQRSNAENGVRDLSQLVIEPYANPFRVYPLVEDFKKFQELFDSGVDCYIVNTGNYMGKSIPKEVTLAAIEKIVEGVGNFTPFGELPGCSYLELQEYPLAPFDAPYRQLLKDRMQLRLDYLLNFNHKNDQNPIPVDAIYYLQEVIDRL</sequence>
<dbReference type="SUPFAM" id="SSF68923">
    <property type="entry name" value="PEP carboxykinase N-terminal domain"/>
    <property type="match status" value="1"/>
</dbReference>
<dbReference type="InterPro" id="IPR001272">
    <property type="entry name" value="PEP_carboxykinase_ATP"/>
</dbReference>
<organism evidence="8 9">
    <name type="scientific">Streptococcus porcorum</name>
    <dbReference type="NCBI Taxonomy" id="701526"/>
    <lineage>
        <taxon>Bacteria</taxon>
        <taxon>Bacillati</taxon>
        <taxon>Bacillota</taxon>
        <taxon>Bacilli</taxon>
        <taxon>Lactobacillales</taxon>
        <taxon>Streptococcaceae</taxon>
        <taxon>Streptococcus</taxon>
    </lineage>
</organism>
<dbReference type="InterPro" id="IPR013035">
    <property type="entry name" value="PEP_carboxykinase_C"/>
</dbReference>
<proteinExistence type="inferred from homology"/>
<dbReference type="Proteomes" id="UP001549037">
    <property type="component" value="Unassembled WGS sequence"/>
</dbReference>
<comment type="catalytic activity">
    <reaction evidence="7">
        <text>oxaloacetate + ATP = phosphoenolpyruvate + ADP + CO2</text>
        <dbReference type="Rhea" id="RHEA:18617"/>
        <dbReference type="ChEBI" id="CHEBI:16452"/>
        <dbReference type="ChEBI" id="CHEBI:16526"/>
        <dbReference type="ChEBI" id="CHEBI:30616"/>
        <dbReference type="ChEBI" id="CHEBI:58702"/>
        <dbReference type="ChEBI" id="CHEBI:456216"/>
        <dbReference type="EC" id="4.1.1.49"/>
    </reaction>
</comment>
<evidence type="ECO:0000313" key="8">
    <source>
        <dbReference type="EMBL" id="MET3634194.1"/>
    </source>
</evidence>
<reference evidence="8 9" key="1">
    <citation type="submission" date="2024-06" db="EMBL/GenBank/DDBJ databases">
        <title>Genomic Encyclopedia of Type Strains, Phase IV (KMG-IV): sequencing the most valuable type-strain genomes for metagenomic binning, comparative biology and taxonomic classification.</title>
        <authorList>
            <person name="Goeker M."/>
        </authorList>
    </citation>
    <scope>NUCLEOTIDE SEQUENCE [LARGE SCALE GENOMIC DNA]</scope>
    <source>
        <strain evidence="8 9">DSM 28302</strain>
    </source>
</reference>
<name>A0ABV2JEJ4_9STRE</name>
<evidence type="ECO:0000256" key="4">
    <source>
        <dbReference type="ARBA" id="ARBA00022741"/>
    </source>
</evidence>
<comment type="pathway">
    <text evidence="1">Carbohydrate biosynthesis; gluconeogenesis.</text>
</comment>
<evidence type="ECO:0000256" key="1">
    <source>
        <dbReference type="ARBA" id="ARBA00004742"/>
    </source>
</evidence>
<dbReference type="RefSeq" id="WP_354368344.1">
    <property type="nucleotide sequence ID" value="NZ_JBEPLN010000010.1"/>
</dbReference>
<dbReference type="InterPro" id="IPR008210">
    <property type="entry name" value="PEP_carboxykinase_N"/>
</dbReference>
<comment type="similarity">
    <text evidence="2">Belongs to the phosphoenolpyruvate carboxykinase (ATP) family.</text>
</comment>
<dbReference type="EC" id="4.1.1.49" evidence="3"/>